<accession>A0A4R6R4S5</accession>
<organism evidence="1 2">
    <name type="scientific">Aquabacterium commune</name>
    <dbReference type="NCBI Taxonomy" id="70586"/>
    <lineage>
        <taxon>Bacteria</taxon>
        <taxon>Pseudomonadati</taxon>
        <taxon>Pseudomonadota</taxon>
        <taxon>Betaproteobacteria</taxon>
        <taxon>Burkholderiales</taxon>
        <taxon>Aquabacterium</taxon>
    </lineage>
</organism>
<comment type="caution">
    <text evidence="1">The sequence shown here is derived from an EMBL/GenBank/DDBJ whole genome shotgun (WGS) entry which is preliminary data.</text>
</comment>
<dbReference type="RefSeq" id="WP_133610921.1">
    <property type="nucleotide sequence ID" value="NZ_SNXW01000010.1"/>
</dbReference>
<gene>
    <name evidence="1" type="ORF">EV672_110116</name>
</gene>
<protein>
    <submittedName>
        <fullName evidence="1">Uncharacterized protein</fullName>
    </submittedName>
</protein>
<evidence type="ECO:0000313" key="1">
    <source>
        <dbReference type="EMBL" id="TDP80901.1"/>
    </source>
</evidence>
<sequence>MEQTVDFDSPSSGRVGAYRQNAFYIRMSSFYDLDPAIDQPPSVAVAFHAHEYVHFLHNASTTAGLAYLSTNLILLRILAGGTDEEGYFGGLNKLREMDQMSFQDVSAVMLAQLGTSVPTPPLPHGAFEWRCGAPAVTVSDGIPTVTAQFWQDQIGSIAETKSASISVGLSFITEGVAYEVEREMRWLSGTPEVELDNQVNFFPYLAFRVLVRSWSGRDLNAREFILIGVAALASSFAGDGLMAICNALKSSDRPVSQVLDAVRANFHHEAATVMAILREQQENLVPGDVTWNAMREYIALAEAGVAMRERLWAPELVFLEGSPTPEDFRGRVGAMLDCLVLQEKPAKELALYWIGPGKAAVSDIAIQHLGSLQSALHFSQLHLRSDGGAYATEDLSHSAIACPFSGGCQSEKDDGEPRECKTAPWKRFTPSQPNQSLCWYAAGVKTLKKKPNSLST</sequence>
<keyword evidence="2" id="KW-1185">Reference proteome</keyword>
<name>A0A4R6R4S5_9BURK</name>
<proteinExistence type="predicted"/>
<reference evidence="1 2" key="1">
    <citation type="submission" date="2019-03" db="EMBL/GenBank/DDBJ databases">
        <title>Genomic Encyclopedia of Type Strains, Phase IV (KMG-IV): sequencing the most valuable type-strain genomes for metagenomic binning, comparative biology and taxonomic classification.</title>
        <authorList>
            <person name="Goeker M."/>
        </authorList>
    </citation>
    <scope>NUCLEOTIDE SEQUENCE [LARGE SCALE GENOMIC DNA]</scope>
    <source>
        <strain evidence="1 2">DSM 11901</strain>
    </source>
</reference>
<dbReference type="OrthoDB" id="7057971at2"/>
<evidence type="ECO:0000313" key="2">
    <source>
        <dbReference type="Proteomes" id="UP000294593"/>
    </source>
</evidence>
<dbReference type="AlphaFoldDB" id="A0A4R6R4S5"/>
<dbReference type="Proteomes" id="UP000294593">
    <property type="component" value="Unassembled WGS sequence"/>
</dbReference>
<dbReference type="EMBL" id="SNXW01000010">
    <property type="protein sequence ID" value="TDP80901.1"/>
    <property type="molecule type" value="Genomic_DNA"/>
</dbReference>